<comment type="caution">
    <text evidence="2">The sequence shown here is derived from an EMBL/GenBank/DDBJ whole genome shotgun (WGS) entry which is preliminary data.</text>
</comment>
<keyword evidence="3" id="KW-1185">Reference proteome</keyword>
<name>A0ABR2KIY5_9EUKA</name>
<dbReference type="EMBL" id="JAPFFF010000004">
    <property type="protein sequence ID" value="KAK8890832.1"/>
    <property type="molecule type" value="Genomic_DNA"/>
</dbReference>
<keyword evidence="1" id="KW-1133">Transmembrane helix</keyword>
<dbReference type="Proteomes" id="UP001470230">
    <property type="component" value="Unassembled WGS sequence"/>
</dbReference>
<keyword evidence="1" id="KW-0472">Membrane</keyword>
<reference evidence="2 3" key="1">
    <citation type="submission" date="2024-04" db="EMBL/GenBank/DDBJ databases">
        <title>Tritrichomonas musculus Genome.</title>
        <authorList>
            <person name="Alves-Ferreira E."/>
            <person name="Grigg M."/>
            <person name="Lorenzi H."/>
            <person name="Galac M."/>
        </authorList>
    </citation>
    <scope>NUCLEOTIDE SEQUENCE [LARGE SCALE GENOMIC DNA]</scope>
    <source>
        <strain evidence="2 3">EAF2021</strain>
    </source>
</reference>
<feature type="transmembrane region" description="Helical" evidence="1">
    <location>
        <begin position="99"/>
        <end position="120"/>
    </location>
</feature>
<sequence length="149" mass="17280">MVINTSPEVEELLSRSISSRIGQIAAFFELTIQKTVLLADNNDNNSNINNKDNTNINNKSLNDQASSQEYENALKDLNILTELLFQILKQRKVKTSPKYWMPIMAMILLSTPLNFCQSIYHAFQSIRKFIFNEDINDNSTEEKKQYKKR</sequence>
<organism evidence="2 3">
    <name type="scientific">Tritrichomonas musculus</name>
    <dbReference type="NCBI Taxonomy" id="1915356"/>
    <lineage>
        <taxon>Eukaryota</taxon>
        <taxon>Metamonada</taxon>
        <taxon>Parabasalia</taxon>
        <taxon>Tritrichomonadida</taxon>
        <taxon>Tritrichomonadidae</taxon>
        <taxon>Tritrichomonas</taxon>
    </lineage>
</organism>
<keyword evidence="1" id="KW-0812">Transmembrane</keyword>
<evidence type="ECO:0000313" key="3">
    <source>
        <dbReference type="Proteomes" id="UP001470230"/>
    </source>
</evidence>
<proteinExistence type="predicted"/>
<protein>
    <submittedName>
        <fullName evidence="2">Uncharacterized protein</fullName>
    </submittedName>
</protein>
<evidence type="ECO:0000256" key="1">
    <source>
        <dbReference type="SAM" id="Phobius"/>
    </source>
</evidence>
<gene>
    <name evidence="2" type="ORF">M9Y10_028031</name>
</gene>
<accession>A0ABR2KIY5</accession>
<evidence type="ECO:0000313" key="2">
    <source>
        <dbReference type="EMBL" id="KAK8890832.1"/>
    </source>
</evidence>